<accession>A0ABS1W6V1</accession>
<dbReference type="EMBL" id="JADWVN010000002">
    <property type="protein sequence ID" value="MBL7525081.1"/>
    <property type="molecule type" value="Genomic_DNA"/>
</dbReference>
<dbReference type="RefSeq" id="WP_203113864.1">
    <property type="nucleotide sequence ID" value="NZ_JADWVM010000018.1"/>
</dbReference>
<keyword evidence="3" id="KW-1185">Reference proteome</keyword>
<dbReference type="SUPFAM" id="SSF53271">
    <property type="entry name" value="PRTase-like"/>
    <property type="match status" value="1"/>
</dbReference>
<dbReference type="InterPro" id="IPR000836">
    <property type="entry name" value="PRTase_dom"/>
</dbReference>
<organism evidence="2 3">
    <name type="scientific">Legionella bononiensis</name>
    <dbReference type="NCBI Taxonomy" id="2793102"/>
    <lineage>
        <taxon>Bacteria</taxon>
        <taxon>Pseudomonadati</taxon>
        <taxon>Pseudomonadota</taxon>
        <taxon>Gammaproteobacteria</taxon>
        <taxon>Legionellales</taxon>
        <taxon>Legionellaceae</taxon>
        <taxon>Legionella</taxon>
    </lineage>
</organism>
<protein>
    <submittedName>
        <fullName evidence="2">Phosphoribosyltransferase</fullName>
    </submittedName>
</protein>
<reference evidence="2 3" key="1">
    <citation type="submission" date="2020-12" db="EMBL/GenBank/DDBJ databases">
        <title>WGS of Legionella: environmental sample.</title>
        <authorList>
            <person name="Cristino S."/>
            <person name="Girolamini L."/>
            <person name="Salaris S."/>
            <person name="Pascale M.R."/>
            <person name="Mazzotta M."/>
            <person name="Orsini M."/>
            <person name="Grottola A."/>
        </authorList>
    </citation>
    <scope>NUCLEOTIDE SEQUENCE [LARGE SCALE GENOMIC DNA]</scope>
    <source>
        <strain evidence="2 3">30cs62</strain>
    </source>
</reference>
<keyword evidence="2" id="KW-0328">Glycosyltransferase</keyword>
<feature type="domain" description="Phosphoribosyltransferase" evidence="1">
    <location>
        <begin position="13"/>
        <end position="176"/>
    </location>
</feature>
<proteinExistence type="predicted"/>
<dbReference type="Proteomes" id="UP000809910">
    <property type="component" value="Unassembled WGS sequence"/>
</dbReference>
<evidence type="ECO:0000313" key="3">
    <source>
        <dbReference type="Proteomes" id="UP000809910"/>
    </source>
</evidence>
<dbReference type="Pfam" id="PF00156">
    <property type="entry name" value="Pribosyltran"/>
    <property type="match status" value="1"/>
</dbReference>
<comment type="caution">
    <text evidence="2">The sequence shown here is derived from an EMBL/GenBank/DDBJ whole genome shotgun (WGS) entry which is preliminary data.</text>
</comment>
<dbReference type="Gene3D" id="3.40.50.2020">
    <property type="match status" value="1"/>
</dbReference>
<evidence type="ECO:0000313" key="2">
    <source>
        <dbReference type="EMBL" id="MBL7525081.1"/>
    </source>
</evidence>
<dbReference type="InterPro" id="IPR029057">
    <property type="entry name" value="PRTase-like"/>
</dbReference>
<sequence length="212" mass="23135">MDKYADRSEAGIILAKYLKSYANQPNVIILALPRGGVPVAYELATALSLPFDVFIVRKLGVPGHEELAMGAIASGGTVLFNEPLMTQLNLDPSSINAVIEREQKELERREMVYRGNRSSPQLNGKTIILVDDGIATGSTMRAAIEAIRKQKPASIIIAVPVAECSTCEELASLVDEVVCPLKPINLYAVGLWYENFPQTSDDEVIYLLTQSI</sequence>
<dbReference type="CDD" id="cd06223">
    <property type="entry name" value="PRTases_typeI"/>
    <property type="match status" value="1"/>
</dbReference>
<name>A0ABS1W6V1_9GAMM</name>
<gene>
    <name evidence="2" type="ORF">I5282_00680</name>
</gene>
<evidence type="ECO:0000259" key="1">
    <source>
        <dbReference type="Pfam" id="PF00156"/>
    </source>
</evidence>
<keyword evidence="2" id="KW-0808">Transferase</keyword>
<dbReference type="Gene3D" id="3.30.1310.20">
    <property type="entry name" value="PRTase-like"/>
    <property type="match status" value="1"/>
</dbReference>
<dbReference type="GO" id="GO:0016757">
    <property type="term" value="F:glycosyltransferase activity"/>
    <property type="evidence" value="ECO:0007669"/>
    <property type="project" value="UniProtKB-KW"/>
</dbReference>